<dbReference type="Gene3D" id="2.40.50.1020">
    <property type="entry name" value="LytTr DNA-binding domain"/>
    <property type="match status" value="1"/>
</dbReference>
<dbReference type="EMBL" id="CP118868">
    <property type="protein sequence ID" value="WEG36076.1"/>
    <property type="molecule type" value="Genomic_DNA"/>
</dbReference>
<dbReference type="PANTHER" id="PTHR37299">
    <property type="entry name" value="TRANSCRIPTIONAL REGULATOR-RELATED"/>
    <property type="match status" value="1"/>
</dbReference>
<sequence>MMQIEVKIDPDCQTPKIVIVVDKISDEVNRIMAKLDTAVKAQVIAGFREDEVAVLDPADIYQIFTQAGKVYAATDAGNFCLRLRLYEVEEMLNNQAFARISNTDIINLKKVKCFDFSFTGTIYVKLTNGRETYVSRRYVGKIKDLLGIGGNKK</sequence>
<keyword evidence="7" id="KW-1185">Reference proteome</keyword>
<protein>
    <submittedName>
        <fullName evidence="6">LytTR family DNA-binding domain-containing protein</fullName>
    </submittedName>
</protein>
<dbReference type="SMART" id="SM00850">
    <property type="entry name" value="LytTR"/>
    <property type="match status" value="1"/>
</dbReference>
<gene>
    <name evidence="6" type="ORF">PYS61_02615</name>
</gene>
<dbReference type="GO" id="GO:0003677">
    <property type="term" value="F:DNA binding"/>
    <property type="evidence" value="ECO:0007669"/>
    <property type="project" value="UniProtKB-KW"/>
</dbReference>
<accession>A0ABY8C5V8</accession>
<keyword evidence="2" id="KW-0805">Transcription regulation</keyword>
<dbReference type="PROSITE" id="PS50930">
    <property type="entry name" value="HTH_LYTTR"/>
    <property type="match status" value="1"/>
</dbReference>
<name>A0ABY8C5V8_9FIRM</name>
<evidence type="ECO:0000313" key="7">
    <source>
        <dbReference type="Proteomes" id="UP001220478"/>
    </source>
</evidence>
<dbReference type="Pfam" id="PF04397">
    <property type="entry name" value="LytTR"/>
    <property type="match status" value="1"/>
</dbReference>
<evidence type="ECO:0000259" key="5">
    <source>
        <dbReference type="PROSITE" id="PS50930"/>
    </source>
</evidence>
<proteinExistence type="predicted"/>
<evidence type="ECO:0000256" key="2">
    <source>
        <dbReference type="ARBA" id="ARBA00023015"/>
    </source>
</evidence>
<feature type="domain" description="HTH LytTR-type" evidence="5">
    <location>
        <begin position="44"/>
        <end position="148"/>
    </location>
</feature>
<evidence type="ECO:0000313" key="6">
    <source>
        <dbReference type="EMBL" id="WEG36076.1"/>
    </source>
</evidence>
<evidence type="ECO:0000256" key="4">
    <source>
        <dbReference type="ARBA" id="ARBA00023163"/>
    </source>
</evidence>
<organism evidence="6 7">
    <name type="scientific">Amygdalobacter indicium</name>
    <dbReference type="NCBI Taxonomy" id="3029272"/>
    <lineage>
        <taxon>Bacteria</taxon>
        <taxon>Bacillati</taxon>
        <taxon>Bacillota</taxon>
        <taxon>Clostridia</taxon>
        <taxon>Eubacteriales</taxon>
        <taxon>Oscillospiraceae</taxon>
        <taxon>Amygdalobacter</taxon>
    </lineage>
</organism>
<keyword evidence="3 6" id="KW-0238">DNA-binding</keyword>
<reference evidence="6 7" key="1">
    <citation type="submission" date="2023-02" db="EMBL/GenBank/DDBJ databases">
        <title>Novel Oscillospiraceae bacterial genomes.</title>
        <authorList>
            <person name="Srinivasan S."/>
            <person name="Austin M.N."/>
            <person name="Fiedler T.L."/>
            <person name="Strenk S.M."/>
            <person name="Agnew K.J."/>
            <person name="Nagana Gowda G.A."/>
            <person name="Raftery D."/>
            <person name="Beamer M.A."/>
            <person name="Achilles S.L."/>
            <person name="Wiesenfeld H.C."/>
            <person name="Fredricks D.N."/>
            <person name="Hillier S.L."/>
        </authorList>
    </citation>
    <scope>NUCLEOTIDE SEQUENCE [LARGE SCALE GENOMIC DNA]</scope>
    <source>
        <strain evidence="6 7">CHIC02 1186E3-8</strain>
    </source>
</reference>
<dbReference type="InterPro" id="IPR007492">
    <property type="entry name" value="LytTR_DNA-bd_dom"/>
</dbReference>
<evidence type="ECO:0000256" key="1">
    <source>
        <dbReference type="ARBA" id="ARBA00022490"/>
    </source>
</evidence>
<dbReference type="InterPro" id="IPR046947">
    <property type="entry name" value="LytR-like"/>
</dbReference>
<dbReference type="Proteomes" id="UP001220478">
    <property type="component" value="Chromosome"/>
</dbReference>
<dbReference type="PANTHER" id="PTHR37299:SF2">
    <property type="entry name" value="HTH LYTTR-TYPE DOMAIN-CONTAINING PROTEIN"/>
    <property type="match status" value="1"/>
</dbReference>
<dbReference type="RefSeq" id="WP_315569966.1">
    <property type="nucleotide sequence ID" value="NZ_CP118866.1"/>
</dbReference>
<evidence type="ECO:0000256" key="3">
    <source>
        <dbReference type="ARBA" id="ARBA00023125"/>
    </source>
</evidence>
<keyword evidence="1" id="KW-0963">Cytoplasm</keyword>
<keyword evidence="4" id="KW-0804">Transcription</keyword>